<reference evidence="9" key="1">
    <citation type="journal article" date="2021" name="Nat. Commun.">
        <title>Genetic determinants of endophytism in the Arabidopsis root mycobiome.</title>
        <authorList>
            <person name="Mesny F."/>
            <person name="Miyauchi S."/>
            <person name="Thiergart T."/>
            <person name="Pickel B."/>
            <person name="Atanasova L."/>
            <person name="Karlsson M."/>
            <person name="Huettel B."/>
            <person name="Barry K.W."/>
            <person name="Haridas S."/>
            <person name="Chen C."/>
            <person name="Bauer D."/>
            <person name="Andreopoulos W."/>
            <person name="Pangilinan J."/>
            <person name="LaButti K."/>
            <person name="Riley R."/>
            <person name="Lipzen A."/>
            <person name="Clum A."/>
            <person name="Drula E."/>
            <person name="Henrissat B."/>
            <person name="Kohler A."/>
            <person name="Grigoriev I.V."/>
            <person name="Martin F.M."/>
            <person name="Hacquard S."/>
        </authorList>
    </citation>
    <scope>NUCLEOTIDE SEQUENCE</scope>
    <source>
        <strain evidence="9">MPI-CAGE-CH-0235</strain>
    </source>
</reference>
<evidence type="ECO:0000256" key="2">
    <source>
        <dbReference type="ARBA" id="ARBA00006782"/>
    </source>
</evidence>
<evidence type="ECO:0000313" key="9">
    <source>
        <dbReference type="EMBL" id="KAH7324795.1"/>
    </source>
</evidence>
<comment type="similarity">
    <text evidence="2">Belongs to the NodC/HAS family.</text>
</comment>
<dbReference type="InterPro" id="IPR029044">
    <property type="entry name" value="Nucleotide-diphossugar_trans"/>
</dbReference>
<sequence>MMEASDEHRGFAIARPPHVSLLRKIFNILGCIVALPLYWFMTVQSPCPVTLDTIVTILLAELNRFVNEGRRIEFYAQETSIRDKADPEKGEKSSLRTPMTPRFPSTPLFASAPRLPSTSRLQIMAAVVGWREDPSLFTRALESYKYASGCRFVLVGIDGDDAQDEEMMNVFNQVYPDAKVLHLTEPLGEVAQSVREKVIAMQADSGLPVDEAECDMIALQHCIQLAKAILDQHKISFLGSTRQLCIRQPHMHKKAIMFTSFIFSLVIADILGIEFLWSSDSDTIVMPNSLEHTVDTIAIDPTIGGASSGLIIHNDNESLVTKLASTVYWGELYLTRSTPAPTASSDCQSGPSTVFRLSALPPVLVPWYRQTIFGKRMIINEDRHLTTNLLSRGWGVVYASDVLAATDTPTTLARWLKQQVRWGRATHAESLLQPKVYLMSHPLLFWGMAKREVGPIIGLVAVIYYFLTSQQLVKVSVYDLALRVLITAAYNLLRNPHRLSTLRWVLPGIFFYYIPLPAVHCWSMVTLTADGWGTTMRSSAELVKKEDSVLAAWWETGFFVIWMGIVSGATARFVSSFLALDWRHEAVTILLSTLLAAFWAWKVTIHKIS</sequence>
<dbReference type="OrthoDB" id="9876900at2759"/>
<feature type="transmembrane region" description="Helical" evidence="7">
    <location>
        <begin position="255"/>
        <end position="277"/>
    </location>
</feature>
<keyword evidence="4" id="KW-0328">Glycosyltransferase</keyword>
<evidence type="ECO:0000313" key="10">
    <source>
        <dbReference type="Proteomes" id="UP000813444"/>
    </source>
</evidence>
<dbReference type="PANTHER" id="PTHR22913:SF12">
    <property type="entry name" value="MANNURONAN SYNTHASE"/>
    <property type="match status" value="1"/>
</dbReference>
<dbReference type="Gene3D" id="3.90.550.10">
    <property type="entry name" value="Spore Coat Polysaccharide Biosynthesis Protein SpsA, Chain A"/>
    <property type="match status" value="1"/>
</dbReference>
<feature type="transmembrane region" description="Helical" evidence="7">
    <location>
        <begin position="505"/>
        <end position="529"/>
    </location>
</feature>
<comment type="subcellular location">
    <subcellularLocation>
        <location evidence="1">Cell membrane</location>
    </subcellularLocation>
</comment>
<keyword evidence="5" id="KW-0808">Transferase</keyword>
<protein>
    <recommendedName>
        <fullName evidence="8">Glycosyltransferase 2-like domain-containing protein</fullName>
    </recommendedName>
</protein>
<dbReference type="GO" id="GO:0085029">
    <property type="term" value="P:extracellular matrix assembly"/>
    <property type="evidence" value="ECO:0007669"/>
    <property type="project" value="TreeGrafter"/>
</dbReference>
<keyword evidence="6 7" id="KW-0472">Membrane</keyword>
<feature type="domain" description="Glycosyltransferase 2-like" evidence="8">
    <location>
        <begin position="280"/>
        <end position="476"/>
    </location>
</feature>
<evidence type="ECO:0000256" key="6">
    <source>
        <dbReference type="ARBA" id="ARBA00023136"/>
    </source>
</evidence>
<dbReference type="GO" id="GO:0030213">
    <property type="term" value="P:hyaluronan biosynthetic process"/>
    <property type="evidence" value="ECO:0007669"/>
    <property type="project" value="TreeGrafter"/>
</dbReference>
<evidence type="ECO:0000256" key="4">
    <source>
        <dbReference type="ARBA" id="ARBA00022676"/>
    </source>
</evidence>
<keyword evidence="10" id="KW-1185">Reference proteome</keyword>
<gene>
    <name evidence="9" type="ORF">B0I35DRAFT_348183</name>
</gene>
<dbReference type="GO" id="GO:0005886">
    <property type="term" value="C:plasma membrane"/>
    <property type="evidence" value="ECO:0007669"/>
    <property type="project" value="UniProtKB-SubCell"/>
</dbReference>
<name>A0A8K0SYH0_9HYPO</name>
<comment type="caution">
    <text evidence="9">The sequence shown here is derived from an EMBL/GenBank/DDBJ whole genome shotgun (WGS) entry which is preliminary data.</text>
</comment>
<keyword evidence="3" id="KW-1003">Cell membrane</keyword>
<evidence type="ECO:0000256" key="1">
    <source>
        <dbReference type="ARBA" id="ARBA00004236"/>
    </source>
</evidence>
<dbReference type="EMBL" id="JAGPNK010000003">
    <property type="protein sequence ID" value="KAH7324795.1"/>
    <property type="molecule type" value="Genomic_DNA"/>
</dbReference>
<keyword evidence="7" id="KW-0812">Transmembrane</keyword>
<dbReference type="AlphaFoldDB" id="A0A8K0SYH0"/>
<evidence type="ECO:0000256" key="3">
    <source>
        <dbReference type="ARBA" id="ARBA00022475"/>
    </source>
</evidence>
<evidence type="ECO:0000259" key="8">
    <source>
        <dbReference type="Pfam" id="PF13632"/>
    </source>
</evidence>
<dbReference type="Proteomes" id="UP000813444">
    <property type="component" value="Unassembled WGS sequence"/>
</dbReference>
<evidence type="ECO:0000256" key="7">
    <source>
        <dbReference type="SAM" id="Phobius"/>
    </source>
</evidence>
<dbReference type="SUPFAM" id="SSF53448">
    <property type="entry name" value="Nucleotide-diphospho-sugar transferases"/>
    <property type="match status" value="1"/>
</dbReference>
<dbReference type="InterPro" id="IPR001173">
    <property type="entry name" value="Glyco_trans_2-like"/>
</dbReference>
<feature type="transmembrane region" description="Helical" evidence="7">
    <location>
        <begin position="549"/>
        <end position="574"/>
    </location>
</feature>
<evidence type="ECO:0000256" key="5">
    <source>
        <dbReference type="ARBA" id="ARBA00022679"/>
    </source>
</evidence>
<feature type="transmembrane region" description="Helical" evidence="7">
    <location>
        <begin position="586"/>
        <end position="605"/>
    </location>
</feature>
<dbReference type="GO" id="GO:0050501">
    <property type="term" value="F:hyaluronan synthase activity"/>
    <property type="evidence" value="ECO:0007669"/>
    <property type="project" value="TreeGrafter"/>
</dbReference>
<feature type="transmembrane region" description="Helical" evidence="7">
    <location>
        <begin position="21"/>
        <end position="41"/>
    </location>
</feature>
<dbReference type="PANTHER" id="PTHR22913">
    <property type="entry name" value="HYALURONAN SYNTHASE"/>
    <property type="match status" value="1"/>
</dbReference>
<dbReference type="Pfam" id="PF13632">
    <property type="entry name" value="Glyco_trans_2_3"/>
    <property type="match status" value="1"/>
</dbReference>
<accession>A0A8K0SYH0</accession>
<keyword evidence="7" id="KW-1133">Transmembrane helix</keyword>
<organism evidence="9 10">
    <name type="scientific">Stachybotrys elegans</name>
    <dbReference type="NCBI Taxonomy" id="80388"/>
    <lineage>
        <taxon>Eukaryota</taxon>
        <taxon>Fungi</taxon>
        <taxon>Dikarya</taxon>
        <taxon>Ascomycota</taxon>
        <taxon>Pezizomycotina</taxon>
        <taxon>Sordariomycetes</taxon>
        <taxon>Hypocreomycetidae</taxon>
        <taxon>Hypocreales</taxon>
        <taxon>Stachybotryaceae</taxon>
        <taxon>Stachybotrys</taxon>
    </lineage>
</organism>
<proteinExistence type="inferred from homology"/>